<proteinExistence type="predicted"/>
<gene>
    <name evidence="2" type="ORF">C9I28_18050</name>
</gene>
<protein>
    <submittedName>
        <fullName evidence="2">Uncharacterized protein</fullName>
    </submittedName>
</protein>
<name>A0A2R4CCJ0_9BURK</name>
<organism evidence="2 3">
    <name type="scientific">Pseudoduganella armeniaca</name>
    <dbReference type="NCBI Taxonomy" id="2072590"/>
    <lineage>
        <taxon>Bacteria</taxon>
        <taxon>Pseudomonadati</taxon>
        <taxon>Pseudomonadota</taxon>
        <taxon>Betaproteobacteria</taxon>
        <taxon>Burkholderiales</taxon>
        <taxon>Oxalobacteraceae</taxon>
        <taxon>Telluria group</taxon>
        <taxon>Pseudoduganella</taxon>
    </lineage>
</organism>
<dbReference type="RefSeq" id="WP_107142681.1">
    <property type="nucleotide sequence ID" value="NZ_CP028324.1"/>
</dbReference>
<accession>A0A2R4CCJ0</accession>
<dbReference type="KEGG" id="masz:C9I28_18050"/>
<evidence type="ECO:0000313" key="2">
    <source>
        <dbReference type="EMBL" id="AVR97336.1"/>
    </source>
</evidence>
<evidence type="ECO:0000256" key="1">
    <source>
        <dbReference type="SAM" id="MobiDB-lite"/>
    </source>
</evidence>
<evidence type="ECO:0000313" key="3">
    <source>
        <dbReference type="Proteomes" id="UP000240505"/>
    </source>
</evidence>
<dbReference type="Proteomes" id="UP000240505">
    <property type="component" value="Chromosome"/>
</dbReference>
<reference evidence="2 3" key="1">
    <citation type="submission" date="2018-03" db="EMBL/GenBank/DDBJ databases">
        <title>Massilia armeniaca sp. nov., isolated from desert soil.</title>
        <authorList>
            <person name="Huang H."/>
            <person name="Ren M."/>
        </authorList>
    </citation>
    <scope>NUCLEOTIDE SEQUENCE [LARGE SCALE GENOMIC DNA]</scope>
    <source>
        <strain evidence="2 3">ZMN-3</strain>
    </source>
</reference>
<sequence length="300" mass="28770">MMMTFPSAPGGATPDTTLPGVTAAPGVPADGQGDATGLPALFAQLLDVAAAAVPGLDMAGLEGAAAPAGETTVATAEGAGSGTDTGTEAAAAPLAAMLPMMNFAALAVTRPDVATTVAAGVPATGTATAAVTGNGLPALDGAAGQVQVRNLSLLAATSDQARQAAANAITAAALPVNARVQAPVVAPVQSEQAPVAGNSRTALPSGTVAAPTTTAAAPAPLTAVAQDAGLASDSNGRGDDSGQNPTFRSVMSAAAPARPTTARPPPPSSWLATRTSGSSRCAPRWATACSCNCSAITNTR</sequence>
<feature type="region of interest" description="Disordered" evidence="1">
    <location>
        <begin position="252"/>
        <end position="275"/>
    </location>
</feature>
<dbReference type="EMBL" id="CP028324">
    <property type="protein sequence ID" value="AVR97336.1"/>
    <property type="molecule type" value="Genomic_DNA"/>
</dbReference>
<dbReference type="AlphaFoldDB" id="A0A2R4CCJ0"/>
<keyword evidence="3" id="KW-1185">Reference proteome</keyword>